<name>A0A7R8H8Y0_LEPSM</name>
<sequence>MLFSDAKEFILIPPEILVKIFCNLQFIDLLACTETCKKWNDLIKSRIFPKRSIHLTAYSNDQLTTLQKILDSTYRTFHGGITLKNLEKIPSLNFYEGITNLRLENLSSSILEDELIANVNRYDHIYSFSLQGSHVRLTTMGLSKLAVLENLVYLNLSNYDLLHDEIFLLFLSRTPNLNSLILDNCCLNYAGDSGIKLKSDSIIQVCGYLPLKELSLNSSGIDDEFMNQMEILQEVKNESGIEYRERMLSRMSTIPLFQKCPYLDDQNEHKKERLIISIRGNARILLLRRIIIDLSPKNEDNFEILVMINSKILNPFLLPSSKE</sequence>
<dbReference type="AlphaFoldDB" id="A0A7R8H8Y0"/>
<reference evidence="1" key="1">
    <citation type="submission" date="2021-02" db="EMBL/GenBank/DDBJ databases">
        <authorList>
            <person name="Bekaert M."/>
        </authorList>
    </citation>
    <scope>NUCLEOTIDE SEQUENCE</scope>
    <source>
        <strain evidence="1">IoA-00</strain>
    </source>
</reference>
<dbReference type="CDD" id="cd09917">
    <property type="entry name" value="F-box_SF"/>
    <property type="match status" value="1"/>
</dbReference>
<dbReference type="PROSITE" id="PS50181">
    <property type="entry name" value="FBOX"/>
    <property type="match status" value="1"/>
</dbReference>
<dbReference type="InterPro" id="IPR001810">
    <property type="entry name" value="F-box_dom"/>
</dbReference>
<dbReference type="EMBL" id="HG994584">
    <property type="protein sequence ID" value="CAF2949761.1"/>
    <property type="molecule type" value="Genomic_DNA"/>
</dbReference>
<evidence type="ECO:0000313" key="1">
    <source>
        <dbReference type="EMBL" id="CAF2949761.1"/>
    </source>
</evidence>
<evidence type="ECO:0000313" key="2">
    <source>
        <dbReference type="Proteomes" id="UP000675881"/>
    </source>
</evidence>
<protein>
    <submittedName>
        <fullName evidence="1">(salmon louse) hypothetical protein</fullName>
    </submittedName>
</protein>
<dbReference type="InterPro" id="IPR036047">
    <property type="entry name" value="F-box-like_dom_sf"/>
</dbReference>
<dbReference type="SUPFAM" id="SSF81383">
    <property type="entry name" value="F-box domain"/>
    <property type="match status" value="1"/>
</dbReference>
<dbReference type="Proteomes" id="UP000675881">
    <property type="component" value="Chromosome 5"/>
</dbReference>
<gene>
    <name evidence="1" type="ORF">LSAA_9868</name>
</gene>
<keyword evidence="2" id="KW-1185">Reference proteome</keyword>
<dbReference type="SUPFAM" id="SSF52047">
    <property type="entry name" value="RNI-like"/>
    <property type="match status" value="1"/>
</dbReference>
<dbReference type="Pfam" id="PF12937">
    <property type="entry name" value="F-box-like"/>
    <property type="match status" value="1"/>
</dbReference>
<dbReference type="Gene3D" id="3.80.10.10">
    <property type="entry name" value="Ribonuclease Inhibitor"/>
    <property type="match status" value="1"/>
</dbReference>
<accession>A0A7R8H8Y0</accession>
<dbReference type="SMART" id="SM00256">
    <property type="entry name" value="FBOX"/>
    <property type="match status" value="1"/>
</dbReference>
<organism evidence="1 2">
    <name type="scientific">Lepeophtheirus salmonis</name>
    <name type="common">Salmon louse</name>
    <name type="synonym">Caligus salmonis</name>
    <dbReference type="NCBI Taxonomy" id="72036"/>
    <lineage>
        <taxon>Eukaryota</taxon>
        <taxon>Metazoa</taxon>
        <taxon>Ecdysozoa</taxon>
        <taxon>Arthropoda</taxon>
        <taxon>Crustacea</taxon>
        <taxon>Multicrustacea</taxon>
        <taxon>Hexanauplia</taxon>
        <taxon>Copepoda</taxon>
        <taxon>Siphonostomatoida</taxon>
        <taxon>Caligidae</taxon>
        <taxon>Lepeophtheirus</taxon>
    </lineage>
</organism>
<dbReference type="InterPro" id="IPR032675">
    <property type="entry name" value="LRR_dom_sf"/>
</dbReference>
<proteinExistence type="predicted"/>